<sequence>MFFFFVGGVQPAVGRVLKEAAGRCLRCGGDADLVETQKVLKLFFVPVWRWQSKDSMYYCRDCSFLFPHSLPNGGGQERDASYFPGILSAVLVREGLIRNSDSAPTADPLCED</sequence>
<dbReference type="InterPro" id="IPR053281">
    <property type="entry name" value="Double_zinc_ribbon"/>
</dbReference>
<evidence type="ECO:0000313" key="2">
    <source>
        <dbReference type="EMBL" id="KAJ4810904.1"/>
    </source>
</evidence>
<dbReference type="Proteomes" id="UP001140206">
    <property type="component" value="Chromosome 1"/>
</dbReference>
<proteinExistence type="predicted"/>
<gene>
    <name evidence="2" type="ORF">LUZ62_023470</name>
</gene>
<name>A0AAV8GZE9_9POAL</name>
<organism evidence="2 3">
    <name type="scientific">Rhynchospora pubera</name>
    <dbReference type="NCBI Taxonomy" id="906938"/>
    <lineage>
        <taxon>Eukaryota</taxon>
        <taxon>Viridiplantae</taxon>
        <taxon>Streptophyta</taxon>
        <taxon>Embryophyta</taxon>
        <taxon>Tracheophyta</taxon>
        <taxon>Spermatophyta</taxon>
        <taxon>Magnoliopsida</taxon>
        <taxon>Liliopsida</taxon>
        <taxon>Poales</taxon>
        <taxon>Cyperaceae</taxon>
        <taxon>Cyperoideae</taxon>
        <taxon>Rhynchosporeae</taxon>
        <taxon>Rhynchospora</taxon>
    </lineage>
</organism>
<dbReference type="InterPro" id="IPR031493">
    <property type="entry name" value="Zinc_ribbon_15"/>
</dbReference>
<dbReference type="PANTHER" id="PTHR36718">
    <property type="entry name" value="OS05G0435400 PROTEIN"/>
    <property type="match status" value="1"/>
</dbReference>
<comment type="caution">
    <text evidence="2">The sequence shown here is derived from an EMBL/GenBank/DDBJ whole genome shotgun (WGS) entry which is preliminary data.</text>
</comment>
<evidence type="ECO:0000313" key="3">
    <source>
        <dbReference type="Proteomes" id="UP001140206"/>
    </source>
</evidence>
<reference evidence="2" key="1">
    <citation type="submission" date="2022-08" db="EMBL/GenBank/DDBJ databases">
        <authorList>
            <person name="Marques A."/>
        </authorList>
    </citation>
    <scope>NUCLEOTIDE SEQUENCE</scope>
    <source>
        <strain evidence="2">RhyPub2mFocal</strain>
        <tissue evidence="2">Leaves</tissue>
    </source>
</reference>
<keyword evidence="3" id="KW-1185">Reference proteome</keyword>
<protein>
    <submittedName>
        <fullName evidence="2">Zinc-ribbon domain protein</fullName>
    </submittedName>
</protein>
<evidence type="ECO:0000259" key="1">
    <source>
        <dbReference type="Pfam" id="PF17032"/>
    </source>
</evidence>
<dbReference type="PANTHER" id="PTHR36718:SF1">
    <property type="entry name" value="DOUBLE ZINC RIBBON PROTEIN MJ0416"/>
    <property type="match status" value="1"/>
</dbReference>
<accession>A0AAV8GZE9</accession>
<dbReference type="AlphaFoldDB" id="A0AAV8GZE9"/>
<dbReference type="EMBL" id="JAMFTS010000001">
    <property type="protein sequence ID" value="KAJ4810904.1"/>
    <property type="molecule type" value="Genomic_DNA"/>
</dbReference>
<dbReference type="Pfam" id="PF17032">
    <property type="entry name" value="Zn_ribbon_15"/>
    <property type="match status" value="1"/>
</dbReference>
<feature type="domain" description="Zinc-ribbon 15" evidence="1">
    <location>
        <begin position="23"/>
        <end position="69"/>
    </location>
</feature>